<evidence type="ECO:0000259" key="1">
    <source>
        <dbReference type="Pfam" id="PF06250"/>
    </source>
</evidence>
<dbReference type="Proteomes" id="UP000191931">
    <property type="component" value="Unassembled WGS sequence"/>
</dbReference>
<dbReference type="PANTHER" id="PTHR30547:SF5">
    <property type="entry name" value="NUCLEASE YHCG-RELATED"/>
    <property type="match status" value="1"/>
</dbReference>
<dbReference type="Pfam" id="PF06250">
    <property type="entry name" value="YhcG_C"/>
    <property type="match status" value="1"/>
</dbReference>
<dbReference type="Pfam" id="PF17761">
    <property type="entry name" value="DUF1016_N"/>
    <property type="match status" value="1"/>
</dbReference>
<sequence>MANQIEKQKTEKQFAEILHRIQQAKQRAFQQVNTILVELYWNIGEYISKQVKRSGWGKGVIKELAHFIKTSDPELKGFTDKNLWRMKQFYETYQDDEKLASLGRVLSWTHNRRIMTLKTPEEREFYLLLCNQKNYSVRELDRLIQTGTFERTMLANEKLSQTITELPQSTENVFKDSYVFEFLNLPTLYREKELQQALMASLKDFILELGIGFTFIGHEYRLQVGTDDFFVDLLFFHRHLQCLVAFELKNDKFRPEHLGQLEFYLEALDRDVKLDFENPSIGILLCREKNDEVVKYALSRSVSPAVIADYETRLIPKQLLRDKLNEIYAVLERGEGE</sequence>
<evidence type="ECO:0000259" key="2">
    <source>
        <dbReference type="Pfam" id="PF17761"/>
    </source>
</evidence>
<evidence type="ECO:0000313" key="4">
    <source>
        <dbReference type="Proteomes" id="UP000191931"/>
    </source>
</evidence>
<evidence type="ECO:0008006" key="5">
    <source>
        <dbReference type="Google" id="ProtNLM"/>
    </source>
</evidence>
<protein>
    <recommendedName>
        <fullName evidence="5">DUF1016 domain-containing protein</fullName>
    </recommendedName>
</protein>
<dbReference type="PANTHER" id="PTHR30547">
    <property type="entry name" value="UNCHARACTERIZED PROTEIN YHCG-RELATED"/>
    <property type="match status" value="1"/>
</dbReference>
<dbReference type="Gene3D" id="3.40.1350.10">
    <property type="match status" value="1"/>
</dbReference>
<gene>
    <name evidence="3" type="ORF">MTBBW1_1680033</name>
</gene>
<organism evidence="3 4">
    <name type="scientific">Desulfamplus magnetovallimortis</name>
    <dbReference type="NCBI Taxonomy" id="1246637"/>
    <lineage>
        <taxon>Bacteria</taxon>
        <taxon>Pseudomonadati</taxon>
        <taxon>Thermodesulfobacteriota</taxon>
        <taxon>Desulfobacteria</taxon>
        <taxon>Desulfobacterales</taxon>
        <taxon>Desulfobacteraceae</taxon>
        <taxon>Desulfamplus</taxon>
    </lineage>
</organism>
<dbReference type="RefSeq" id="WP_080805820.1">
    <property type="nucleotide sequence ID" value="NZ_LT828551.1"/>
</dbReference>
<dbReference type="AlphaFoldDB" id="A0A1W1H9H4"/>
<evidence type="ECO:0000313" key="3">
    <source>
        <dbReference type="EMBL" id="SLM29121.1"/>
    </source>
</evidence>
<name>A0A1W1H9H4_9BACT</name>
<dbReference type="InterPro" id="IPR041527">
    <property type="entry name" value="YhcG_N"/>
</dbReference>
<dbReference type="OrthoDB" id="9801263at2"/>
<reference evidence="3 4" key="1">
    <citation type="submission" date="2017-03" db="EMBL/GenBank/DDBJ databases">
        <authorList>
            <person name="Afonso C.L."/>
            <person name="Miller P.J."/>
            <person name="Scott M.A."/>
            <person name="Spackman E."/>
            <person name="Goraichik I."/>
            <person name="Dimitrov K.M."/>
            <person name="Suarez D.L."/>
            <person name="Swayne D.E."/>
        </authorList>
    </citation>
    <scope>NUCLEOTIDE SEQUENCE [LARGE SCALE GENOMIC DNA]</scope>
    <source>
        <strain evidence="3">PRJEB14757</strain>
    </source>
</reference>
<feature type="domain" description="YhcG PDDEXK nuclease" evidence="1">
    <location>
        <begin position="172"/>
        <end position="324"/>
    </location>
</feature>
<dbReference type="STRING" id="1246637.MTBBW1_1680033"/>
<dbReference type="InterPro" id="IPR009362">
    <property type="entry name" value="YhcG_C"/>
</dbReference>
<dbReference type="GO" id="GO:0003676">
    <property type="term" value="F:nucleic acid binding"/>
    <property type="evidence" value="ECO:0007669"/>
    <property type="project" value="InterPro"/>
</dbReference>
<dbReference type="InterPro" id="IPR053148">
    <property type="entry name" value="PD-DEXK-like_domain"/>
</dbReference>
<accession>A0A1W1H9H4</accession>
<dbReference type="EMBL" id="FWEV01000077">
    <property type="protein sequence ID" value="SLM29121.1"/>
    <property type="molecule type" value="Genomic_DNA"/>
</dbReference>
<feature type="domain" description="YhcG N-terminal" evidence="2">
    <location>
        <begin position="16"/>
        <end position="151"/>
    </location>
</feature>
<proteinExistence type="predicted"/>
<dbReference type="InterPro" id="IPR011856">
    <property type="entry name" value="tRNA_endonuc-like_dom_sf"/>
</dbReference>
<keyword evidence="4" id="KW-1185">Reference proteome</keyword>